<dbReference type="EMBL" id="LOHF01000001">
    <property type="protein sequence ID" value="OUM75829.1"/>
    <property type="molecule type" value="Genomic_DNA"/>
</dbReference>
<dbReference type="OrthoDB" id="6998920at2"/>
<dbReference type="AlphaFoldDB" id="A0A1Y3P7V9"/>
<sequence length="104" mass="11252">MSYRDEVPSPVIEATQVKFELPITAILYLPEIEGFSLVGNIFNDSLGQFADWRLIRTSTVVEFSECSGYTIASTFSGSRYALVSATGADVQTLLGGSLFVVSSD</sequence>
<reference evidence="1 2" key="1">
    <citation type="journal article" date="2017" name="Syst. Appl. Microbiol.">
        <title>Pseudomonas caspiana sp. nov., a citrus pathogen in the Pseudomonas syringae phylogenetic group.</title>
        <authorList>
            <person name="Busquets A."/>
            <person name="Gomila M."/>
            <person name="Beiki F."/>
            <person name="Mulet M."/>
            <person name="Rahimian H."/>
            <person name="Garcia-Valdes E."/>
            <person name="Lalucat J."/>
        </authorList>
    </citation>
    <scope>NUCLEOTIDE SEQUENCE [LARGE SCALE GENOMIC DNA]</scope>
    <source>
        <strain evidence="1 2">FBF102</strain>
    </source>
</reference>
<protein>
    <submittedName>
        <fullName evidence="1">Uncharacterized protein</fullName>
    </submittedName>
</protein>
<organism evidence="1 2">
    <name type="scientific">Pseudomonas caspiana</name>
    <dbReference type="NCBI Taxonomy" id="1451454"/>
    <lineage>
        <taxon>Bacteria</taxon>
        <taxon>Pseudomonadati</taxon>
        <taxon>Pseudomonadota</taxon>
        <taxon>Gammaproteobacteria</taxon>
        <taxon>Pseudomonadales</taxon>
        <taxon>Pseudomonadaceae</taxon>
        <taxon>Pseudomonas</taxon>
    </lineage>
</organism>
<evidence type="ECO:0000313" key="1">
    <source>
        <dbReference type="EMBL" id="OUM75829.1"/>
    </source>
</evidence>
<gene>
    <name evidence="1" type="ORF">AUC60_01620</name>
</gene>
<dbReference type="Proteomes" id="UP000195440">
    <property type="component" value="Unassembled WGS sequence"/>
</dbReference>
<accession>A0A1Y3P7V9</accession>
<name>A0A1Y3P7V9_9PSED</name>
<evidence type="ECO:0000313" key="2">
    <source>
        <dbReference type="Proteomes" id="UP000195440"/>
    </source>
</evidence>
<proteinExistence type="predicted"/>
<comment type="caution">
    <text evidence="1">The sequence shown here is derived from an EMBL/GenBank/DDBJ whole genome shotgun (WGS) entry which is preliminary data.</text>
</comment>
<keyword evidence="2" id="KW-1185">Reference proteome</keyword>